<comment type="similarity">
    <text evidence="2">Belongs to the peptidase A1 family.</text>
</comment>
<keyword evidence="6" id="KW-0222">Digestion</keyword>
<dbReference type="Pfam" id="PF07966">
    <property type="entry name" value="A1_Propeptide"/>
    <property type="match status" value="1"/>
</dbReference>
<name>A0ABS2XSW2_POLSP</name>
<dbReference type="InterPro" id="IPR012848">
    <property type="entry name" value="Aspartic_peptidase_N"/>
</dbReference>
<dbReference type="InterPro" id="IPR021109">
    <property type="entry name" value="Peptidase_aspartic_dom_sf"/>
</dbReference>
<evidence type="ECO:0000256" key="1">
    <source>
        <dbReference type="ARBA" id="ARBA00002318"/>
    </source>
</evidence>
<evidence type="ECO:0000256" key="5">
    <source>
        <dbReference type="ARBA" id="ARBA00022750"/>
    </source>
</evidence>
<dbReference type="InterPro" id="IPR001461">
    <property type="entry name" value="Aspartic_peptidase_A1"/>
</dbReference>
<feature type="non-terminal residue" evidence="10">
    <location>
        <position position="116"/>
    </location>
</feature>
<evidence type="ECO:0000313" key="10">
    <source>
        <dbReference type="EMBL" id="MBN3277065.1"/>
    </source>
</evidence>
<reference evidence="10" key="1">
    <citation type="journal article" date="2021" name="Cell">
        <title>Tracing the genetic footprints of vertebrate landing in non-teleost ray-finned fishes.</title>
        <authorList>
            <person name="Bi X."/>
            <person name="Wang K."/>
            <person name="Yang L."/>
            <person name="Pan H."/>
            <person name="Jiang H."/>
            <person name="Wei Q."/>
            <person name="Fang M."/>
            <person name="Yu H."/>
            <person name="Zhu C."/>
            <person name="Cai Y."/>
            <person name="He Y."/>
            <person name="Gan X."/>
            <person name="Zeng H."/>
            <person name="Yu D."/>
            <person name="Zhu Y."/>
            <person name="Jiang H."/>
            <person name="Qiu Q."/>
            <person name="Yang H."/>
            <person name="Zhang Y.E."/>
            <person name="Wang W."/>
            <person name="Zhu M."/>
            <person name="He S."/>
            <person name="Zhang G."/>
        </authorList>
    </citation>
    <scope>NUCLEOTIDE SEQUENCE</scope>
    <source>
        <strain evidence="10">Pddl_001</strain>
    </source>
</reference>
<dbReference type="InterPro" id="IPR001969">
    <property type="entry name" value="Aspartic_peptidase_AS"/>
</dbReference>
<evidence type="ECO:0000256" key="2">
    <source>
        <dbReference type="ARBA" id="ARBA00007447"/>
    </source>
</evidence>
<dbReference type="Gene3D" id="2.40.70.10">
    <property type="entry name" value="Acid Proteases"/>
    <property type="match status" value="1"/>
</dbReference>
<evidence type="ECO:0000256" key="4">
    <source>
        <dbReference type="ARBA" id="ARBA00022670"/>
    </source>
</evidence>
<dbReference type="PROSITE" id="PS51767">
    <property type="entry name" value="PEPTIDASE_A1"/>
    <property type="match status" value="1"/>
</dbReference>
<keyword evidence="7" id="KW-0378">Hydrolase</keyword>
<sequence length="116" mass="12950">MRTALKEKGLLEDFLKKHPHNLASKYNLYAQPFAEPMYNDLEIEYYGVISIGTPPQSFNVLFDTGSANLWVPSVYCSSYAYSNHNKFNPSQSSTYQALNTALSITYGTGSMTGFLA</sequence>
<protein>
    <recommendedName>
        <fullName evidence="3">pepsin A</fullName>
        <ecNumber evidence="3">3.4.23.1</ecNumber>
    </recommendedName>
</protein>
<evidence type="ECO:0000256" key="7">
    <source>
        <dbReference type="ARBA" id="ARBA00022801"/>
    </source>
</evidence>
<evidence type="ECO:0000256" key="8">
    <source>
        <dbReference type="ARBA" id="ARBA00023157"/>
    </source>
</evidence>
<evidence type="ECO:0000259" key="9">
    <source>
        <dbReference type="PROSITE" id="PS51767"/>
    </source>
</evidence>
<dbReference type="InterPro" id="IPR033121">
    <property type="entry name" value="PEPTIDASE_A1"/>
</dbReference>
<gene>
    <name evidence="10" type="primary">Pga_3</name>
    <name evidence="10" type="ORF">GTO93_0022128</name>
</gene>
<feature type="domain" description="Peptidase A1" evidence="9">
    <location>
        <begin position="45"/>
        <end position="116"/>
    </location>
</feature>
<keyword evidence="4" id="KW-0645">Protease</keyword>
<comment type="function">
    <text evidence="1">Shows particularly broad specificity; although bonds involving phenylalanine and leucine are preferred, many others are also cleaved to some extent.</text>
</comment>
<dbReference type="PANTHER" id="PTHR47966">
    <property type="entry name" value="BETA-SITE APP-CLEAVING ENZYME, ISOFORM A-RELATED"/>
    <property type="match status" value="1"/>
</dbReference>
<proteinExistence type="inferred from homology"/>
<dbReference type="EC" id="3.4.23.1" evidence="3"/>
<dbReference type="Proteomes" id="UP001166093">
    <property type="component" value="Unassembled WGS sequence"/>
</dbReference>
<keyword evidence="8" id="KW-1015">Disulfide bond</keyword>
<feature type="non-terminal residue" evidence="10">
    <location>
        <position position="1"/>
    </location>
</feature>
<comment type="caution">
    <text evidence="10">The sequence shown here is derived from an EMBL/GenBank/DDBJ whole genome shotgun (WGS) entry which is preliminary data.</text>
</comment>
<keyword evidence="11" id="KW-1185">Reference proteome</keyword>
<dbReference type="EMBL" id="JAAWVQ010065929">
    <property type="protein sequence ID" value="MBN3277065.1"/>
    <property type="molecule type" value="Genomic_DNA"/>
</dbReference>
<evidence type="ECO:0000256" key="3">
    <source>
        <dbReference type="ARBA" id="ARBA00011924"/>
    </source>
</evidence>
<dbReference type="PROSITE" id="PS00141">
    <property type="entry name" value="ASP_PROTEASE"/>
    <property type="match status" value="1"/>
</dbReference>
<dbReference type="PANTHER" id="PTHR47966:SF22">
    <property type="entry name" value="PEPSIN A-3-RELATED"/>
    <property type="match status" value="1"/>
</dbReference>
<evidence type="ECO:0000256" key="6">
    <source>
        <dbReference type="ARBA" id="ARBA00022757"/>
    </source>
</evidence>
<evidence type="ECO:0000313" key="11">
    <source>
        <dbReference type="Proteomes" id="UP001166093"/>
    </source>
</evidence>
<dbReference type="SUPFAM" id="SSF50630">
    <property type="entry name" value="Acid proteases"/>
    <property type="match status" value="1"/>
</dbReference>
<organism evidence="10 11">
    <name type="scientific">Polyodon spathula</name>
    <name type="common">North American paddlefish</name>
    <name type="synonym">Squalus spathula</name>
    <dbReference type="NCBI Taxonomy" id="7913"/>
    <lineage>
        <taxon>Eukaryota</taxon>
        <taxon>Metazoa</taxon>
        <taxon>Chordata</taxon>
        <taxon>Craniata</taxon>
        <taxon>Vertebrata</taxon>
        <taxon>Euteleostomi</taxon>
        <taxon>Actinopterygii</taxon>
        <taxon>Chondrostei</taxon>
        <taxon>Acipenseriformes</taxon>
        <taxon>Polyodontidae</taxon>
        <taxon>Polyodon</taxon>
    </lineage>
</organism>
<accession>A0ABS2XSW2</accession>
<keyword evidence="5" id="KW-0064">Aspartyl protease</keyword>
<dbReference type="Pfam" id="PF00026">
    <property type="entry name" value="Asp"/>
    <property type="match status" value="1"/>
</dbReference>
<dbReference type="Gene3D" id="6.10.140.60">
    <property type="match status" value="1"/>
</dbReference>